<evidence type="ECO:0000259" key="1">
    <source>
        <dbReference type="PROSITE" id="PS51340"/>
    </source>
</evidence>
<dbReference type="AlphaFoldDB" id="A0A1H7C9U1"/>
<accession>A0A1H7C9U1</accession>
<evidence type="ECO:0000313" key="2">
    <source>
        <dbReference type="EMBL" id="SEJ83822.1"/>
    </source>
</evidence>
<dbReference type="RefSeq" id="WP_092265562.1">
    <property type="nucleotide sequence ID" value="NZ_FNZA01000022.1"/>
</dbReference>
<gene>
    <name evidence="2" type="ORF">SAMN04488058_1229</name>
</gene>
<reference evidence="3" key="1">
    <citation type="submission" date="2016-10" db="EMBL/GenBank/DDBJ databases">
        <authorList>
            <person name="Varghese N."/>
            <person name="Submissions S."/>
        </authorList>
    </citation>
    <scope>NUCLEOTIDE SEQUENCE [LARGE SCALE GENOMIC DNA]</scope>
    <source>
        <strain evidence="3">CGMCC 1.10218</strain>
    </source>
</reference>
<dbReference type="PANTHER" id="PTHR14237">
    <property type="entry name" value="MOLYBDOPTERIN COFACTOR SULFURASE MOSC"/>
    <property type="match status" value="1"/>
</dbReference>
<dbReference type="SUPFAM" id="SSF50800">
    <property type="entry name" value="PK beta-barrel domain-like"/>
    <property type="match status" value="1"/>
</dbReference>
<dbReference type="GO" id="GO:0030170">
    <property type="term" value="F:pyridoxal phosphate binding"/>
    <property type="evidence" value="ECO:0007669"/>
    <property type="project" value="InterPro"/>
</dbReference>
<dbReference type="InterPro" id="IPR005302">
    <property type="entry name" value="MoCF_Sase_C"/>
</dbReference>
<dbReference type="Pfam" id="PF03476">
    <property type="entry name" value="MOSC_N"/>
    <property type="match status" value="1"/>
</dbReference>
<dbReference type="PANTHER" id="PTHR14237:SF19">
    <property type="entry name" value="MITOCHONDRIAL AMIDOXIME REDUCING COMPONENT 1"/>
    <property type="match status" value="1"/>
</dbReference>
<dbReference type="STRING" id="856736.SAMN04488058_1229"/>
<dbReference type="SUPFAM" id="SSF141673">
    <property type="entry name" value="MOSC N-terminal domain-like"/>
    <property type="match status" value="1"/>
</dbReference>
<evidence type="ECO:0000313" key="3">
    <source>
        <dbReference type="Proteomes" id="UP000199223"/>
    </source>
</evidence>
<dbReference type="GO" id="GO:0003824">
    <property type="term" value="F:catalytic activity"/>
    <property type="evidence" value="ECO:0007669"/>
    <property type="project" value="InterPro"/>
</dbReference>
<dbReference type="InterPro" id="IPR011037">
    <property type="entry name" value="Pyrv_Knase-like_insert_dom_sf"/>
</dbReference>
<keyword evidence="3" id="KW-1185">Reference proteome</keyword>
<dbReference type="Pfam" id="PF03473">
    <property type="entry name" value="MOSC"/>
    <property type="match status" value="1"/>
</dbReference>
<name>A0A1H7C9U1_9DEIO</name>
<proteinExistence type="predicted"/>
<dbReference type="InterPro" id="IPR005303">
    <property type="entry name" value="MOCOS_middle"/>
</dbReference>
<dbReference type="EMBL" id="FNZA01000022">
    <property type="protein sequence ID" value="SEJ83822.1"/>
    <property type="molecule type" value="Genomic_DNA"/>
</dbReference>
<feature type="domain" description="MOSC" evidence="1">
    <location>
        <begin position="124"/>
        <end position="272"/>
    </location>
</feature>
<dbReference type="OrthoDB" id="581532at2"/>
<protein>
    <recommendedName>
        <fullName evidence="1">MOSC domain-containing protein</fullName>
    </recommendedName>
</protein>
<sequence>MTDAALTLSALYIYPIKSAGGYVVTQTQIEPRGPRWDRRFALIGPGGRPVTQRDVPGMRLIRVQPQEGGWEVEAPGHPSLFLPERPASLSTERRHVQVWGDATEGCAVGPEFDAWFSAVLGRPVQLMQMPEDTERWQTGKPHRSRLSYVDGNPFHLITEASVAHLSAASGRALTAAEFRPNLVLSGVFPPYAEDFWRRIRVGEVEFDVVESCGRCAVINVTAQGEAGAEPLRTLARTRRQPHGLPFGQHLVQAALPNERRGTLRVGDRVEVLGRADAPNPVYP</sequence>
<dbReference type="GO" id="GO:0030151">
    <property type="term" value="F:molybdenum ion binding"/>
    <property type="evidence" value="ECO:0007669"/>
    <property type="project" value="InterPro"/>
</dbReference>
<dbReference type="PROSITE" id="PS51340">
    <property type="entry name" value="MOSC"/>
    <property type="match status" value="1"/>
</dbReference>
<organism evidence="2 3">
    <name type="scientific">Deinococcus reticulitermitis</name>
    <dbReference type="NCBI Taxonomy" id="856736"/>
    <lineage>
        <taxon>Bacteria</taxon>
        <taxon>Thermotogati</taxon>
        <taxon>Deinococcota</taxon>
        <taxon>Deinococci</taxon>
        <taxon>Deinococcales</taxon>
        <taxon>Deinococcaceae</taxon>
        <taxon>Deinococcus</taxon>
    </lineage>
</organism>
<dbReference type="Proteomes" id="UP000199223">
    <property type="component" value="Unassembled WGS sequence"/>
</dbReference>